<name>A0A4Y2AFX8_ARAVE</name>
<evidence type="ECO:0000256" key="1">
    <source>
        <dbReference type="SAM" id="Phobius"/>
    </source>
</evidence>
<dbReference type="Proteomes" id="UP000499080">
    <property type="component" value="Unassembled WGS sequence"/>
</dbReference>
<protein>
    <submittedName>
        <fullName evidence="2">Uncharacterized protein</fullName>
    </submittedName>
</protein>
<keyword evidence="3" id="KW-1185">Reference proteome</keyword>
<proteinExistence type="predicted"/>
<comment type="caution">
    <text evidence="2">The sequence shown here is derived from an EMBL/GenBank/DDBJ whole genome shotgun (WGS) entry which is preliminary data.</text>
</comment>
<dbReference type="EMBL" id="BGPR01000016">
    <property type="protein sequence ID" value="GBL78630.1"/>
    <property type="molecule type" value="Genomic_DNA"/>
</dbReference>
<organism evidence="2 3">
    <name type="scientific">Araneus ventricosus</name>
    <name type="common">Orbweaver spider</name>
    <name type="synonym">Epeira ventricosa</name>
    <dbReference type="NCBI Taxonomy" id="182803"/>
    <lineage>
        <taxon>Eukaryota</taxon>
        <taxon>Metazoa</taxon>
        <taxon>Ecdysozoa</taxon>
        <taxon>Arthropoda</taxon>
        <taxon>Chelicerata</taxon>
        <taxon>Arachnida</taxon>
        <taxon>Araneae</taxon>
        <taxon>Araneomorphae</taxon>
        <taxon>Entelegynae</taxon>
        <taxon>Araneoidea</taxon>
        <taxon>Araneidae</taxon>
        <taxon>Araneus</taxon>
    </lineage>
</organism>
<dbReference type="AlphaFoldDB" id="A0A4Y2AFX8"/>
<gene>
    <name evidence="2" type="ORF">AVEN_65212_1</name>
</gene>
<keyword evidence="1" id="KW-0812">Transmembrane</keyword>
<accession>A0A4Y2AFX8</accession>
<sequence length="129" mass="15156">MTTFKALKGNPNKIHMLYEFYLDCNPQDYCHLMERMICNSVGPTLREQLNPLRNNEETDRCEEEYKRLNGTKDERRKGNFLTSTFYISSFISIINVLLVSFFKRATILPPCVRVTDLQANISCFTRFLL</sequence>
<keyword evidence="1" id="KW-0472">Membrane</keyword>
<evidence type="ECO:0000313" key="2">
    <source>
        <dbReference type="EMBL" id="GBL78630.1"/>
    </source>
</evidence>
<feature type="transmembrane region" description="Helical" evidence="1">
    <location>
        <begin position="80"/>
        <end position="102"/>
    </location>
</feature>
<reference evidence="2 3" key="1">
    <citation type="journal article" date="2019" name="Sci. Rep.">
        <title>Orb-weaving spider Araneus ventricosus genome elucidates the spidroin gene catalogue.</title>
        <authorList>
            <person name="Kono N."/>
            <person name="Nakamura H."/>
            <person name="Ohtoshi R."/>
            <person name="Moran D.A.P."/>
            <person name="Shinohara A."/>
            <person name="Yoshida Y."/>
            <person name="Fujiwara M."/>
            <person name="Mori M."/>
            <person name="Tomita M."/>
            <person name="Arakawa K."/>
        </authorList>
    </citation>
    <scope>NUCLEOTIDE SEQUENCE [LARGE SCALE GENOMIC DNA]</scope>
</reference>
<keyword evidence="1" id="KW-1133">Transmembrane helix</keyword>
<evidence type="ECO:0000313" key="3">
    <source>
        <dbReference type="Proteomes" id="UP000499080"/>
    </source>
</evidence>